<keyword evidence="6 12" id="KW-0732">Signal</keyword>
<feature type="domain" description="NolW-like" evidence="14">
    <location>
        <begin position="215"/>
        <end position="300"/>
    </location>
</feature>
<dbReference type="Pfam" id="PF21305">
    <property type="entry name" value="type_II_gspD_N0"/>
    <property type="match status" value="1"/>
</dbReference>
<accession>A0A0E3BGV1</accession>
<feature type="signal peptide" evidence="12">
    <location>
        <begin position="1"/>
        <end position="31"/>
    </location>
</feature>
<keyword evidence="3 10" id="KW-0813">Transport</keyword>
<dbReference type="NCBIfam" id="TIGR02517">
    <property type="entry name" value="type_II_gspD"/>
    <property type="match status" value="1"/>
</dbReference>
<dbReference type="Proteomes" id="UP000029567">
    <property type="component" value="Unassembled WGS sequence"/>
</dbReference>
<dbReference type="AlphaFoldDB" id="A0A0K6HGA3"/>
<dbReference type="InterPro" id="IPR005644">
    <property type="entry name" value="NolW-like"/>
</dbReference>
<feature type="region of interest" description="Disordered" evidence="11">
    <location>
        <begin position="770"/>
        <end position="793"/>
    </location>
</feature>
<dbReference type="InterPro" id="IPR004846">
    <property type="entry name" value="T2SS/T3SS_dom"/>
</dbReference>
<dbReference type="PANTHER" id="PTHR30332">
    <property type="entry name" value="PROBABLE GENERAL SECRETION PATHWAY PROTEIN D"/>
    <property type="match status" value="1"/>
</dbReference>
<evidence type="ECO:0000256" key="10">
    <source>
        <dbReference type="RuleBase" id="RU004004"/>
    </source>
</evidence>
<keyword evidence="7" id="KW-0653">Protein transport</keyword>
<evidence type="ECO:0000259" key="13">
    <source>
        <dbReference type="Pfam" id="PF00263"/>
    </source>
</evidence>
<feature type="domain" description="NolW-like" evidence="14">
    <location>
        <begin position="310"/>
        <end position="432"/>
    </location>
</feature>
<name>A0A0K6HGA3_9BURK</name>
<evidence type="ECO:0000256" key="11">
    <source>
        <dbReference type="SAM" id="MobiDB-lite"/>
    </source>
</evidence>
<dbReference type="GO" id="GO:0009279">
    <property type="term" value="C:cell outer membrane"/>
    <property type="evidence" value="ECO:0007669"/>
    <property type="project" value="UniProtKB-SubCell"/>
</dbReference>
<evidence type="ECO:0000256" key="2">
    <source>
        <dbReference type="ARBA" id="ARBA00006980"/>
    </source>
</evidence>
<feature type="compositionally biased region" description="Low complexity" evidence="11">
    <location>
        <begin position="347"/>
        <end position="359"/>
    </location>
</feature>
<protein>
    <submittedName>
        <fullName evidence="16">General secretion pathway protein D</fullName>
    </submittedName>
</protein>
<dbReference type="InterPro" id="IPR013356">
    <property type="entry name" value="T2SS_GspD"/>
</dbReference>
<evidence type="ECO:0000259" key="15">
    <source>
        <dbReference type="Pfam" id="PF21305"/>
    </source>
</evidence>
<gene>
    <name evidence="16" type="ORF">P245_18510</name>
</gene>
<evidence type="ECO:0000256" key="5">
    <source>
        <dbReference type="ARBA" id="ARBA00022692"/>
    </source>
</evidence>
<dbReference type="InterPro" id="IPR050810">
    <property type="entry name" value="Bact_Secretion_Sys_Channel"/>
</dbReference>
<keyword evidence="4" id="KW-1134">Transmembrane beta strand</keyword>
<dbReference type="GO" id="GO:0015627">
    <property type="term" value="C:type II protein secretion system complex"/>
    <property type="evidence" value="ECO:0007669"/>
    <property type="project" value="InterPro"/>
</dbReference>
<evidence type="ECO:0000256" key="12">
    <source>
        <dbReference type="SAM" id="SignalP"/>
    </source>
</evidence>
<dbReference type="EMBL" id="AWTN01000105">
    <property type="protein sequence ID" value="KGG87891.1"/>
    <property type="molecule type" value="Genomic_DNA"/>
</dbReference>
<evidence type="ECO:0000256" key="4">
    <source>
        <dbReference type="ARBA" id="ARBA00022452"/>
    </source>
</evidence>
<dbReference type="GO" id="GO:0015628">
    <property type="term" value="P:protein secretion by the type II secretion system"/>
    <property type="evidence" value="ECO:0007669"/>
    <property type="project" value="InterPro"/>
</dbReference>
<evidence type="ECO:0000256" key="9">
    <source>
        <dbReference type="ARBA" id="ARBA00023237"/>
    </source>
</evidence>
<dbReference type="PANTHER" id="PTHR30332:SF24">
    <property type="entry name" value="SECRETIN GSPD-RELATED"/>
    <property type="match status" value="1"/>
</dbReference>
<evidence type="ECO:0000256" key="1">
    <source>
        <dbReference type="ARBA" id="ARBA00004442"/>
    </source>
</evidence>
<dbReference type="InterPro" id="IPR049371">
    <property type="entry name" value="GspD-like_N0"/>
</dbReference>
<reference evidence="16 17" key="1">
    <citation type="submission" date="2013-09" db="EMBL/GenBank/DDBJ databases">
        <title>High correlation between genotypes and phenotypes of environmental bacteria Comamonas testosteroni strains.</title>
        <authorList>
            <person name="Liu L."/>
            <person name="Zhu W."/>
            <person name="Xia X."/>
            <person name="Xu B."/>
            <person name="Luo M."/>
            <person name="Wang G."/>
        </authorList>
    </citation>
    <scope>NUCLEOTIDE SEQUENCE [LARGE SCALE GENOMIC DNA]</scope>
    <source>
        <strain evidence="16 17">JL14</strain>
    </source>
</reference>
<keyword evidence="8" id="KW-0472">Membrane</keyword>
<comment type="subcellular location">
    <subcellularLocation>
        <location evidence="1 10">Cell outer membrane</location>
    </subcellularLocation>
</comment>
<sequence length="793" mass="82121">MTQHSRTAWQNTLHSIAVASLAVCISAPIHAQTQSGQANATPSLRPGEPVTLNFTNADIEAVSRAMAAITNRNVVVDPRVKGQITLLTDKAVSPATAYQQYLAALRMQGFTVTESAGLFKVIPEADAKLQSSEVSVGQGGRGSQAGGGQIVTQIFKLNYENANNLVPVLRPLISPNNTINVNPGNNSLIITDYADNLQRISRIIASTDVSNATDVEVIALRHAVAADMVALVNRLMEGGSATAGGVVQAGAGAAAGQADTSFRTSILAEPRSNSVLIRAANPAKLSQIRSLIARLDQPAMTGNGDDGNIHVVYLKNADAVSLAATLRAAINAQTSASTALGGQPGMTAAAGSTTNAASSQPVISRGTDGSATVGLGGGNSGPSSRFGTAQQPSTGGMIQADPTTNSLIITAPGPLYRQLRTVIDKLDGRRAQVLIEALIVEVSADKAAQLGVQWSSVIRNNGRVLGVLGNGTSISGISNIFGLSGAVGNLVNGTPLTDSQASAIGGMKGMNLGFTQNVNGNTSLGALVNLMQGDGDTNILSTPNLMTLDNEEASIMVGENVPFPTGSYTNTAGTSGSVNPFTTYERKDVGTLLKIRPQINENGTIKMAVYQENSAVKQGTANAQSGATTTKRSIESNVLVEDGAIVVLGGLIADEYSQSQERVPLLGDIPLLGNLFRNTSRERKKTNLMVFLRPTVLRDANSTSQLSQDRYESIRGMQQTVQPDPNLLMRNVNAAPLLPASSGAAPASVPNVAIVPGAKPEIVDFTRPGQPTVNGQPVTVTPVTPATLPPGTL</sequence>
<comment type="similarity">
    <text evidence="2">Belongs to the bacterial secretin family. GSP D subfamily.</text>
</comment>
<dbReference type="Pfam" id="PF03958">
    <property type="entry name" value="Secretin_N"/>
    <property type="match status" value="3"/>
</dbReference>
<evidence type="ECO:0000256" key="6">
    <source>
        <dbReference type="ARBA" id="ARBA00022729"/>
    </source>
</evidence>
<dbReference type="InterPro" id="IPR001775">
    <property type="entry name" value="GspD/PilQ"/>
</dbReference>
<feature type="compositionally biased region" description="Polar residues" evidence="11">
    <location>
        <begin position="381"/>
        <end position="401"/>
    </location>
</feature>
<proteinExistence type="inferred from homology"/>
<feature type="domain" description="NolW-like" evidence="14">
    <location>
        <begin position="152"/>
        <end position="209"/>
    </location>
</feature>
<comment type="caution">
    <text evidence="16">The sequence shown here is derived from an EMBL/GenBank/DDBJ whole genome shotgun (WGS) entry which is preliminary data.</text>
</comment>
<dbReference type="Pfam" id="PF00263">
    <property type="entry name" value="Secretin"/>
    <property type="match status" value="1"/>
</dbReference>
<keyword evidence="9" id="KW-0998">Cell outer membrane</keyword>
<dbReference type="Gene3D" id="3.30.1370.120">
    <property type="match status" value="3"/>
</dbReference>
<accession>A0A0K6HGA3</accession>
<feature type="domain" description="GspD-like N0" evidence="15">
    <location>
        <begin position="52"/>
        <end position="121"/>
    </location>
</feature>
<dbReference type="PRINTS" id="PR00811">
    <property type="entry name" value="BCTERIALGSPD"/>
</dbReference>
<feature type="domain" description="Type II/III secretion system secretin-like" evidence="13">
    <location>
        <begin position="531"/>
        <end position="698"/>
    </location>
</feature>
<evidence type="ECO:0000256" key="3">
    <source>
        <dbReference type="ARBA" id="ARBA00022448"/>
    </source>
</evidence>
<evidence type="ECO:0000313" key="17">
    <source>
        <dbReference type="Proteomes" id="UP000029567"/>
    </source>
</evidence>
<keyword evidence="5" id="KW-0812">Transmembrane</keyword>
<evidence type="ECO:0000259" key="14">
    <source>
        <dbReference type="Pfam" id="PF03958"/>
    </source>
</evidence>
<feature type="region of interest" description="Disordered" evidence="11">
    <location>
        <begin position="338"/>
        <end position="401"/>
    </location>
</feature>
<feature type="chain" id="PRO_5014232372" evidence="12">
    <location>
        <begin position="32"/>
        <end position="793"/>
    </location>
</feature>
<evidence type="ECO:0000256" key="8">
    <source>
        <dbReference type="ARBA" id="ARBA00023136"/>
    </source>
</evidence>
<dbReference type="InterPro" id="IPR038591">
    <property type="entry name" value="NolW-like_sf"/>
</dbReference>
<evidence type="ECO:0000256" key="7">
    <source>
        <dbReference type="ARBA" id="ARBA00022927"/>
    </source>
</evidence>
<organism evidence="16 17">
    <name type="scientific">Comamonas thiooxydans</name>
    <dbReference type="NCBI Taxonomy" id="363952"/>
    <lineage>
        <taxon>Bacteria</taxon>
        <taxon>Pseudomonadati</taxon>
        <taxon>Pseudomonadota</taxon>
        <taxon>Betaproteobacteria</taxon>
        <taxon>Burkholderiales</taxon>
        <taxon>Comamonadaceae</taxon>
        <taxon>Comamonas</taxon>
    </lineage>
</organism>
<dbReference type="PRINTS" id="PR01032">
    <property type="entry name" value="PHAGEIV"/>
</dbReference>
<dbReference type="RefSeq" id="WP_034381477.1">
    <property type="nucleotide sequence ID" value="NZ_AWTN01000105.1"/>
</dbReference>
<evidence type="ECO:0000313" key="16">
    <source>
        <dbReference type="EMBL" id="KGG87891.1"/>
    </source>
</evidence>